<dbReference type="RefSeq" id="WP_148566703.1">
    <property type="nucleotide sequence ID" value="NZ_RXYA01000005.1"/>
</dbReference>
<protein>
    <submittedName>
        <fullName evidence="1">Uncharacterized protein</fullName>
    </submittedName>
</protein>
<dbReference type="SUPFAM" id="SSF103190">
    <property type="entry name" value="Sensory domain-like"/>
    <property type="match status" value="1"/>
</dbReference>
<comment type="caution">
    <text evidence="1">The sequence shown here is derived from an EMBL/GenBank/DDBJ whole genome shotgun (WGS) entry which is preliminary data.</text>
</comment>
<accession>A0A923KW63</accession>
<dbReference type="InterPro" id="IPR029151">
    <property type="entry name" value="Sensor-like_sf"/>
</dbReference>
<reference evidence="1" key="2">
    <citation type="submission" date="2020-10" db="EMBL/GenBank/DDBJ databases">
        <title>Comparative genomics of the Acetobacterium genus.</title>
        <authorList>
            <person name="Marshall C."/>
            <person name="May H."/>
            <person name="Norman S."/>
        </authorList>
    </citation>
    <scope>NUCLEOTIDE SEQUENCE</scope>
    <source>
        <strain evidence="1">DER-2019</strain>
    </source>
</reference>
<name>A0A923KW63_9FIRM</name>
<evidence type="ECO:0000313" key="2">
    <source>
        <dbReference type="Proteomes" id="UP000616595"/>
    </source>
</evidence>
<dbReference type="Proteomes" id="UP000616595">
    <property type="component" value="Unassembled WGS sequence"/>
</dbReference>
<dbReference type="OrthoDB" id="369336at2"/>
<dbReference type="EMBL" id="WJBD01000004">
    <property type="protein sequence ID" value="MBC3887718.1"/>
    <property type="molecule type" value="Genomic_DNA"/>
</dbReference>
<proteinExistence type="predicted"/>
<dbReference type="AlphaFoldDB" id="A0A923KW63"/>
<reference evidence="1" key="1">
    <citation type="submission" date="2019-10" db="EMBL/GenBank/DDBJ databases">
        <authorList>
            <person name="Ross D.E."/>
            <person name="Gulliver D."/>
        </authorList>
    </citation>
    <scope>NUCLEOTIDE SEQUENCE</scope>
    <source>
        <strain evidence="1">DER-2019</strain>
    </source>
</reference>
<sequence length="97" mass="10670">MKINTGEFVQAGVTADRVTELTEKFGYQALIDELSANEVVYVSFINKDLTVVADSNPDDIGVSYADDQTIKDVAVDGKSSASEYFYEAENKDVYDVL</sequence>
<gene>
    <name evidence="1" type="ORF">GH810_05285</name>
</gene>
<keyword evidence="2" id="KW-1185">Reference proteome</keyword>
<organism evidence="1 2">
    <name type="scientific">Acetobacterium paludosum</name>
    <dbReference type="NCBI Taxonomy" id="52693"/>
    <lineage>
        <taxon>Bacteria</taxon>
        <taxon>Bacillati</taxon>
        <taxon>Bacillota</taxon>
        <taxon>Clostridia</taxon>
        <taxon>Eubacteriales</taxon>
        <taxon>Eubacteriaceae</taxon>
        <taxon>Acetobacterium</taxon>
    </lineage>
</organism>
<evidence type="ECO:0000313" key="1">
    <source>
        <dbReference type="EMBL" id="MBC3887718.1"/>
    </source>
</evidence>